<organism evidence="3">
    <name type="scientific">Attheya septentrionalis</name>
    <dbReference type="NCBI Taxonomy" id="420275"/>
    <lineage>
        <taxon>Eukaryota</taxon>
        <taxon>Sar</taxon>
        <taxon>Stramenopiles</taxon>
        <taxon>Ochrophyta</taxon>
        <taxon>Bacillariophyta</taxon>
        <taxon>Coscinodiscophyceae</taxon>
        <taxon>Chaetocerotophycidae</taxon>
        <taxon>Chaetocerotales</taxon>
        <taxon>Attheyaceae</taxon>
        <taxon>Attheya</taxon>
    </lineage>
</organism>
<keyword evidence="2" id="KW-0472">Membrane</keyword>
<gene>
    <name evidence="3" type="ORF">ASEP1449_LOCUS8622</name>
</gene>
<keyword evidence="2" id="KW-0812">Transmembrane</keyword>
<dbReference type="AlphaFoldDB" id="A0A7S2UGG6"/>
<reference evidence="3" key="1">
    <citation type="submission" date="2021-01" db="EMBL/GenBank/DDBJ databases">
        <authorList>
            <person name="Corre E."/>
            <person name="Pelletier E."/>
            <person name="Niang G."/>
            <person name="Scheremetjew M."/>
            <person name="Finn R."/>
            <person name="Kale V."/>
            <person name="Holt S."/>
            <person name="Cochrane G."/>
            <person name="Meng A."/>
            <person name="Brown T."/>
            <person name="Cohen L."/>
        </authorList>
    </citation>
    <scope>NUCLEOTIDE SEQUENCE</scope>
    <source>
        <strain evidence="3">CCMP2084</strain>
    </source>
</reference>
<proteinExistence type="predicted"/>
<feature type="transmembrane region" description="Helical" evidence="2">
    <location>
        <begin position="41"/>
        <end position="64"/>
    </location>
</feature>
<keyword evidence="2" id="KW-1133">Transmembrane helix</keyword>
<protein>
    <submittedName>
        <fullName evidence="3">Uncharacterized protein</fullName>
    </submittedName>
</protein>
<name>A0A7S2UGG6_9STRA</name>
<accession>A0A7S2UGG6</accession>
<feature type="region of interest" description="Disordered" evidence="1">
    <location>
        <begin position="1"/>
        <end position="20"/>
    </location>
</feature>
<sequence length="113" mass="11557">MGITRIDASGSLVTGDSGSSSLCSSGRTFDVFGFNLDWKSLLIVMVLVAVMLGPSGLVAFFFAWGAYTAFMRYTGDSGSGGGNSSRGRGAWKNGRAGANIKGVKDLPPPPSGG</sequence>
<evidence type="ECO:0000313" key="3">
    <source>
        <dbReference type="EMBL" id="CAD9816790.1"/>
    </source>
</evidence>
<feature type="region of interest" description="Disordered" evidence="1">
    <location>
        <begin position="76"/>
        <end position="113"/>
    </location>
</feature>
<evidence type="ECO:0000256" key="2">
    <source>
        <dbReference type="SAM" id="Phobius"/>
    </source>
</evidence>
<evidence type="ECO:0000256" key="1">
    <source>
        <dbReference type="SAM" id="MobiDB-lite"/>
    </source>
</evidence>
<dbReference type="EMBL" id="HBHQ01012921">
    <property type="protein sequence ID" value="CAD9816790.1"/>
    <property type="molecule type" value="Transcribed_RNA"/>
</dbReference>